<reference evidence="1 2" key="1">
    <citation type="journal article" date="2010" name="Environ. Microbiol.">
        <title>Genomic analysis of oceanic cyanobacterial myoviruses compared with T4-like myoviruses from diverse hosts and environments.</title>
        <authorList>
            <person name="Sullivan M.B."/>
            <person name="Huang K.H."/>
            <person name="Ignacio-Espinoza J.C."/>
            <person name="Berlin A.M."/>
            <person name="Kelly L."/>
            <person name="Weigele P.R."/>
            <person name="DeFrancesco A.S."/>
            <person name="Kern S.E."/>
            <person name="Thompson L.R."/>
            <person name="Young S."/>
            <person name="Yandava C."/>
            <person name="Fu R."/>
            <person name="Krastins B."/>
            <person name="Chase M."/>
            <person name="Sarracino D."/>
            <person name="Osburne M.S."/>
            <person name="Henn M.R."/>
            <person name="Chisholm S.W."/>
        </authorList>
    </citation>
    <scope>NUCLEOTIDE SEQUENCE [LARGE SCALE GENOMIC DNA]</scope>
    <source>
        <strain evidence="1">Syn1</strain>
    </source>
</reference>
<evidence type="ECO:0000313" key="2">
    <source>
        <dbReference type="Proteomes" id="UP000006534"/>
    </source>
</evidence>
<dbReference type="Proteomes" id="UP000006534">
    <property type="component" value="Segment"/>
</dbReference>
<evidence type="ECO:0000313" key="1">
    <source>
        <dbReference type="EMBL" id="ADO99295.1"/>
    </source>
</evidence>
<dbReference type="RefSeq" id="YP_004324565.1">
    <property type="nucleotide sequence ID" value="NC_015288.1"/>
</dbReference>
<keyword evidence="2" id="KW-1185">Reference proteome</keyword>
<proteinExistence type="predicted"/>
<dbReference type="GeneID" id="10329131"/>
<sequence length="60" mass="6491">MVEQGFCKAQVASSNLVRGFRNLRRSNQGASNGINPLGYSQRKLCLTPLQTVSILGVTPI</sequence>
<dbReference type="EMBL" id="GU071105">
    <property type="protein sequence ID" value="ADO99295.1"/>
    <property type="molecule type" value="Genomic_DNA"/>
</dbReference>
<name>E3SPS9_9CAUD</name>
<dbReference type="KEGG" id="vg:10329131"/>
<accession>E3SPS9</accession>
<organism evidence="1 2">
    <name type="scientific">Prochlorococcus phage Syn1</name>
    <dbReference type="NCBI Taxonomy" id="444861"/>
    <lineage>
        <taxon>Viruses</taxon>
        <taxon>Duplodnaviria</taxon>
        <taxon>Heunggongvirae</taxon>
        <taxon>Uroviricota</taxon>
        <taxon>Caudoviricetes</taxon>
        <taxon>Pantevenvirales</taxon>
        <taxon>Kyanoviridae</taxon>
        <taxon>Vellamovirus</taxon>
        <taxon>Vellamovirus syn1</taxon>
    </lineage>
</organism>
<protein>
    <submittedName>
        <fullName evidence="1">Uncharacterized protein</fullName>
    </submittedName>
</protein>
<gene>
    <name evidence="1" type="ORF">Syn1_196</name>
</gene>